<dbReference type="RefSeq" id="WP_035847929.1">
    <property type="nucleotide sequence ID" value="NZ_KK073874.1"/>
</dbReference>
<dbReference type="PANTHER" id="PTHR30204">
    <property type="entry name" value="REDOX-CYCLING DRUG-SENSING TRANSCRIPTIONAL ACTIVATOR SOXR"/>
    <property type="match status" value="1"/>
</dbReference>
<dbReference type="Proteomes" id="UP000021053">
    <property type="component" value="Unassembled WGS sequence"/>
</dbReference>
<evidence type="ECO:0000256" key="5">
    <source>
        <dbReference type="SAM" id="Coils"/>
    </source>
</evidence>
<feature type="coiled-coil region" evidence="5">
    <location>
        <begin position="77"/>
        <end position="104"/>
    </location>
</feature>
<keyword evidence="3" id="KW-0010">Activator</keyword>
<feature type="domain" description="HTH merR-type" evidence="6">
    <location>
        <begin position="1"/>
        <end position="71"/>
    </location>
</feature>
<dbReference type="EMBL" id="JFBT01000001">
    <property type="protein sequence ID" value="EXG79352.1"/>
    <property type="molecule type" value="Genomic_DNA"/>
</dbReference>
<dbReference type="PROSITE" id="PS50937">
    <property type="entry name" value="HTH_MERR_2"/>
    <property type="match status" value="1"/>
</dbReference>
<keyword evidence="5" id="KW-0175">Coiled coil</keyword>
<evidence type="ECO:0000259" key="6">
    <source>
        <dbReference type="PROSITE" id="PS50937"/>
    </source>
</evidence>
<dbReference type="InterPro" id="IPR012925">
    <property type="entry name" value="TipAS_dom"/>
</dbReference>
<dbReference type="InterPro" id="IPR036244">
    <property type="entry name" value="TipA-like_antibiotic-bd"/>
</dbReference>
<gene>
    <name evidence="7" type="ORF">CryarDRAFT_0387</name>
</gene>
<dbReference type="SUPFAM" id="SSF89082">
    <property type="entry name" value="Antibiotic binding domain of TipA-like multidrug resistance regulators"/>
    <property type="match status" value="1"/>
</dbReference>
<dbReference type="SMART" id="SM00422">
    <property type="entry name" value="HTH_MERR"/>
    <property type="match status" value="1"/>
</dbReference>
<evidence type="ECO:0000256" key="1">
    <source>
        <dbReference type="ARBA" id="ARBA00023015"/>
    </source>
</evidence>
<dbReference type="PROSITE" id="PS00552">
    <property type="entry name" value="HTH_MERR_1"/>
    <property type="match status" value="1"/>
</dbReference>
<dbReference type="PATRIC" id="fig|927661.3.peg.371"/>
<dbReference type="InterPro" id="IPR047057">
    <property type="entry name" value="MerR_fam"/>
</dbReference>
<dbReference type="Pfam" id="PF07739">
    <property type="entry name" value="TipAS"/>
    <property type="match status" value="1"/>
</dbReference>
<dbReference type="PRINTS" id="PR00040">
    <property type="entry name" value="HTHMERR"/>
</dbReference>
<dbReference type="Pfam" id="PF13411">
    <property type="entry name" value="MerR_1"/>
    <property type="match status" value="1"/>
</dbReference>
<evidence type="ECO:0000256" key="4">
    <source>
        <dbReference type="ARBA" id="ARBA00023163"/>
    </source>
</evidence>
<dbReference type="Gene3D" id="1.10.1660.10">
    <property type="match status" value="1"/>
</dbReference>
<evidence type="ECO:0000256" key="3">
    <source>
        <dbReference type="ARBA" id="ARBA00023159"/>
    </source>
</evidence>
<name>A0A010ZQ79_9ACTN</name>
<evidence type="ECO:0000313" key="8">
    <source>
        <dbReference type="Proteomes" id="UP000021053"/>
    </source>
</evidence>
<dbReference type="OrthoDB" id="9809391at2"/>
<dbReference type="Gene3D" id="1.10.490.50">
    <property type="entry name" value="Antibiotic binding domain of TipA-like multidrug resistance regulators"/>
    <property type="match status" value="1"/>
</dbReference>
<comment type="caution">
    <text evidence="7">The sequence shown here is derived from an EMBL/GenBank/DDBJ whole genome shotgun (WGS) entry which is preliminary data.</text>
</comment>
<evidence type="ECO:0000256" key="2">
    <source>
        <dbReference type="ARBA" id="ARBA00023125"/>
    </source>
</evidence>
<dbReference type="AlphaFoldDB" id="A0A010ZQ79"/>
<proteinExistence type="predicted"/>
<dbReference type="GO" id="GO:0003700">
    <property type="term" value="F:DNA-binding transcription factor activity"/>
    <property type="evidence" value="ECO:0007669"/>
    <property type="project" value="InterPro"/>
</dbReference>
<keyword evidence="8" id="KW-1185">Reference proteome</keyword>
<organism evidence="7 8">
    <name type="scientific">Cryptosporangium arvum DSM 44712</name>
    <dbReference type="NCBI Taxonomy" id="927661"/>
    <lineage>
        <taxon>Bacteria</taxon>
        <taxon>Bacillati</taxon>
        <taxon>Actinomycetota</taxon>
        <taxon>Actinomycetes</taxon>
        <taxon>Cryptosporangiales</taxon>
        <taxon>Cryptosporangiaceae</taxon>
        <taxon>Cryptosporangium</taxon>
    </lineage>
</organism>
<dbReference type="CDD" id="cd01106">
    <property type="entry name" value="HTH_TipAL-Mta"/>
    <property type="match status" value="1"/>
</dbReference>
<dbReference type="InterPro" id="IPR000551">
    <property type="entry name" value="MerR-type_HTH_dom"/>
</dbReference>
<accession>A0A010ZQ79</accession>
<dbReference type="GO" id="GO:0003677">
    <property type="term" value="F:DNA binding"/>
    <property type="evidence" value="ECO:0007669"/>
    <property type="project" value="UniProtKB-KW"/>
</dbReference>
<protein>
    <submittedName>
        <fullName evidence="7">Putative transcriptional regulator</fullName>
    </submittedName>
</protein>
<evidence type="ECO:0000313" key="7">
    <source>
        <dbReference type="EMBL" id="EXG79352.1"/>
    </source>
</evidence>
<dbReference type="PANTHER" id="PTHR30204:SF90">
    <property type="entry name" value="HTH-TYPE TRANSCRIPTIONAL ACTIVATOR MTA"/>
    <property type="match status" value="1"/>
</dbReference>
<sequence length="253" mass="29051">MSWSVGQVAKEAGVTVRTLHHYDEIGLLTPSERTNTGYRRYSYVDLERLQRILAYRQLGFGLEEIAAILDDSSVDPIDHLRRQHALLTGKIEELQQMVAAVEKTMEARKMGVSLNPQEMFEVFGENDPTQYEDEVRDRWGDTDAYRQSQRRTATYTKDDWLAIKEEAAGNLADFQRLFLAGVPADSPDAMDVAEAHRQHITRWFYDCGYDIHRGLGTMYVEDERFTRHYDTEKPGLATYVRDAIHANATRAGK</sequence>
<dbReference type="HOGENOM" id="CLU_060077_0_6_11"/>
<keyword evidence="1" id="KW-0805">Transcription regulation</keyword>
<dbReference type="SUPFAM" id="SSF46955">
    <property type="entry name" value="Putative DNA-binding domain"/>
    <property type="match status" value="1"/>
</dbReference>
<dbReference type="InterPro" id="IPR009061">
    <property type="entry name" value="DNA-bd_dom_put_sf"/>
</dbReference>
<keyword evidence="4" id="KW-0804">Transcription</keyword>
<reference evidence="7 8" key="1">
    <citation type="submission" date="2013-07" db="EMBL/GenBank/DDBJ databases">
        <authorList>
            <consortium name="DOE Joint Genome Institute"/>
            <person name="Eisen J."/>
            <person name="Huntemann M."/>
            <person name="Han J."/>
            <person name="Chen A."/>
            <person name="Kyrpides N."/>
            <person name="Mavromatis K."/>
            <person name="Markowitz V."/>
            <person name="Palaniappan K."/>
            <person name="Ivanova N."/>
            <person name="Schaumberg A."/>
            <person name="Pati A."/>
            <person name="Liolios K."/>
            <person name="Nordberg H.P."/>
            <person name="Cantor M.N."/>
            <person name="Hua S.X."/>
            <person name="Woyke T."/>
        </authorList>
    </citation>
    <scope>NUCLEOTIDE SEQUENCE [LARGE SCALE GENOMIC DNA]</scope>
    <source>
        <strain evidence="7 8">DSM 44712</strain>
    </source>
</reference>
<keyword evidence="2" id="KW-0238">DNA-binding</keyword>